<keyword evidence="3" id="KW-1185">Reference proteome</keyword>
<feature type="compositionally biased region" description="Gly residues" evidence="1">
    <location>
        <begin position="679"/>
        <end position="690"/>
    </location>
</feature>
<comment type="caution">
    <text evidence="2">The sequence shown here is derived from an EMBL/GenBank/DDBJ whole genome shotgun (WGS) entry which is preliminary data.</text>
</comment>
<feature type="region of interest" description="Disordered" evidence="1">
    <location>
        <begin position="44"/>
        <end position="68"/>
    </location>
</feature>
<feature type="compositionally biased region" description="Acidic residues" evidence="1">
    <location>
        <begin position="190"/>
        <end position="201"/>
    </location>
</feature>
<dbReference type="HOGENOM" id="CLU_019578_0_0_1"/>
<dbReference type="Proteomes" id="UP000001861">
    <property type="component" value="Unassembled WGS sequence"/>
</dbReference>
<evidence type="ECO:0000313" key="2">
    <source>
        <dbReference type="EMBL" id="EAU84147.2"/>
    </source>
</evidence>
<feature type="region of interest" description="Disordered" evidence="1">
    <location>
        <begin position="594"/>
        <end position="626"/>
    </location>
</feature>
<dbReference type="KEGG" id="cci:CC1G_08688"/>
<dbReference type="PANTHER" id="PTHR13379">
    <property type="entry name" value="UNCHARACTERIZED DUF1308"/>
    <property type="match status" value="1"/>
</dbReference>
<protein>
    <recommendedName>
        <fullName evidence="4">DUF1308 domain-containing protein</fullName>
    </recommendedName>
</protein>
<dbReference type="VEuPathDB" id="FungiDB:CC1G_08688"/>
<name>A8NZG7_COPC7</name>
<reference evidence="2 3" key="1">
    <citation type="journal article" date="2010" name="Proc. Natl. Acad. Sci. U.S.A.">
        <title>Insights into evolution of multicellular fungi from the assembled chromosomes of the mushroom Coprinopsis cinerea (Coprinus cinereus).</title>
        <authorList>
            <person name="Stajich J.E."/>
            <person name="Wilke S.K."/>
            <person name="Ahren D."/>
            <person name="Au C.H."/>
            <person name="Birren B.W."/>
            <person name="Borodovsky M."/>
            <person name="Burns C."/>
            <person name="Canback B."/>
            <person name="Casselton L.A."/>
            <person name="Cheng C.K."/>
            <person name="Deng J."/>
            <person name="Dietrich F.S."/>
            <person name="Fargo D.C."/>
            <person name="Farman M.L."/>
            <person name="Gathman A.C."/>
            <person name="Goldberg J."/>
            <person name="Guigo R."/>
            <person name="Hoegger P.J."/>
            <person name="Hooker J.B."/>
            <person name="Huggins A."/>
            <person name="James T.Y."/>
            <person name="Kamada T."/>
            <person name="Kilaru S."/>
            <person name="Kodira C."/>
            <person name="Kues U."/>
            <person name="Kupfer D."/>
            <person name="Kwan H.S."/>
            <person name="Lomsadze A."/>
            <person name="Li W."/>
            <person name="Lilly W.W."/>
            <person name="Ma L.J."/>
            <person name="Mackey A.J."/>
            <person name="Manning G."/>
            <person name="Martin F."/>
            <person name="Muraguchi H."/>
            <person name="Natvig D.O."/>
            <person name="Palmerini H."/>
            <person name="Ramesh M.A."/>
            <person name="Rehmeyer C.J."/>
            <person name="Roe B.A."/>
            <person name="Shenoy N."/>
            <person name="Stanke M."/>
            <person name="Ter-Hovhannisyan V."/>
            <person name="Tunlid A."/>
            <person name="Velagapudi R."/>
            <person name="Vision T.J."/>
            <person name="Zeng Q."/>
            <person name="Zolan M.E."/>
            <person name="Pukkila P.J."/>
        </authorList>
    </citation>
    <scope>NUCLEOTIDE SEQUENCE [LARGE SCALE GENOMIC DNA]</scope>
    <source>
        <strain evidence="3">Okayama-7 / 130 / ATCC MYA-4618 / FGSC 9003</strain>
    </source>
</reference>
<feature type="compositionally biased region" description="Polar residues" evidence="1">
    <location>
        <begin position="601"/>
        <end position="616"/>
    </location>
</feature>
<organism evidence="2 3">
    <name type="scientific">Coprinopsis cinerea (strain Okayama-7 / 130 / ATCC MYA-4618 / FGSC 9003)</name>
    <name type="common">Inky cap fungus</name>
    <name type="synonym">Hormographiella aspergillata</name>
    <dbReference type="NCBI Taxonomy" id="240176"/>
    <lineage>
        <taxon>Eukaryota</taxon>
        <taxon>Fungi</taxon>
        <taxon>Dikarya</taxon>
        <taxon>Basidiomycota</taxon>
        <taxon>Agaricomycotina</taxon>
        <taxon>Agaricomycetes</taxon>
        <taxon>Agaricomycetidae</taxon>
        <taxon>Agaricales</taxon>
        <taxon>Agaricineae</taxon>
        <taxon>Psathyrellaceae</taxon>
        <taxon>Coprinopsis</taxon>
    </lineage>
</organism>
<evidence type="ECO:0000256" key="1">
    <source>
        <dbReference type="SAM" id="MobiDB-lite"/>
    </source>
</evidence>
<sequence length="741" mass="82239">MSTTDPVSHPELRILQTRLQKIYQDISNFQPSSIRYPILDSSLEHQTSQEKNDEDGQAGSGWTQQDQISGLKKLRDSLKIDLDGLEKFLDDPHSAHLQPLSTNAPYLMSVWNEVLCAPPPVISIFKTFLFDPGSKPAGSAQRKMGLGVRAPGAKVDVVADNGRRWIRINTIKNSRLISEFREIDSYFTESDSDSEGGDGEENGIGPSLAQTEFDNSILKMGRALMEAARTNRVERSWARRIGSGKDEGDREDSEIPKVVMRLTRLEVPPEGSTGEYDERIRKTVRLLEEMGVTVELGERLEEELPVLSVSTADEEKEKNTLAENTVLHPSLKINLDLSVLIALISDLTHAELPKTMEEAKKRFIPPKQYREWKEMRRKKEGRAPLKPWKRQGSEGAKDGDEEQVDLEDLPNDLATHSRALRNQLLQEMGKSMITEIRERLMSIPGHSSDHGPVTNGVHASTSDLPPVEFWATKEARDRCLRIVSKIGGVDEKRRAYALFCLDVNTVAYPPVLGEGERRISVEEGEELFWQGSRFEKGALPLFPMRFHEGKGGVGSGGRLVGVPDGSPERPRFFKELAKTCRDILEQEIIPHPRSVRDQFISRPQGTSDASNSNNENVKGPELEEEEIQRATVTKVNPRLTAHTVESLLWGAELGWTTLTANRTSVKAMLKEMRRERWDGGFGGLEGGASEEGGDGGGKESVPADGRTVAGNGEVAAIWIVDPRSLAEQMSTGVMTTKVSGG</sequence>
<evidence type="ECO:0008006" key="4">
    <source>
        <dbReference type="Google" id="ProtNLM"/>
    </source>
</evidence>
<dbReference type="OMA" id="RRWIRVN"/>
<feature type="region of interest" description="Disordered" evidence="1">
    <location>
        <begin position="679"/>
        <end position="707"/>
    </location>
</feature>
<proteinExistence type="predicted"/>
<dbReference type="AlphaFoldDB" id="A8NZG7"/>
<dbReference type="EMBL" id="AACS02000006">
    <property type="protein sequence ID" value="EAU84147.2"/>
    <property type="molecule type" value="Genomic_DNA"/>
</dbReference>
<dbReference type="eggNOG" id="ENOG502S653">
    <property type="taxonomic scope" value="Eukaryota"/>
</dbReference>
<dbReference type="RefSeq" id="XP_001837675.2">
    <property type="nucleotide sequence ID" value="XM_001837623.2"/>
</dbReference>
<dbReference type="OrthoDB" id="14527at2759"/>
<evidence type="ECO:0000313" key="3">
    <source>
        <dbReference type="Proteomes" id="UP000001861"/>
    </source>
</evidence>
<accession>A8NZG7</accession>
<dbReference type="PANTHER" id="PTHR13379:SF0">
    <property type="entry name" value="UPF0415 PROTEIN C7ORF25"/>
    <property type="match status" value="1"/>
</dbReference>
<gene>
    <name evidence="2" type="ORF">CC1G_08688</name>
</gene>
<feature type="region of interest" description="Disordered" evidence="1">
    <location>
        <begin position="374"/>
        <end position="404"/>
    </location>
</feature>
<feature type="region of interest" description="Disordered" evidence="1">
    <location>
        <begin position="188"/>
        <end position="208"/>
    </location>
</feature>
<dbReference type="STRING" id="240176.A8NZG7"/>
<dbReference type="GeneID" id="6014237"/>
<dbReference type="InParanoid" id="A8NZG7"/>